<dbReference type="GO" id="GO:0015035">
    <property type="term" value="F:protein-disulfide reductase activity"/>
    <property type="evidence" value="ECO:0007669"/>
    <property type="project" value="UniProtKB-UniRule"/>
</dbReference>
<keyword evidence="13 14" id="KW-0676">Redox-active center</keyword>
<comment type="caution">
    <text evidence="14">Lacks conserved residue(s) required for the propagation of feature annotation.</text>
</comment>
<keyword evidence="6 14" id="KW-0812">Transmembrane</keyword>
<reference evidence="16 17" key="1">
    <citation type="submission" date="2019-11" db="EMBL/GenBank/DDBJ databases">
        <title>Type strains purchased from KCTC, JCM and DSMZ.</title>
        <authorList>
            <person name="Lu H."/>
        </authorList>
    </citation>
    <scope>NUCLEOTIDE SEQUENCE [LARGE SCALE GENOMIC DNA]</scope>
    <source>
        <strain evidence="16 17">JCM 31587</strain>
    </source>
</reference>
<dbReference type="InterPro" id="IPR003752">
    <property type="entry name" value="DiS_bond_form_DsbB/BdbC"/>
</dbReference>
<evidence type="ECO:0000256" key="11">
    <source>
        <dbReference type="ARBA" id="ARBA00023157"/>
    </source>
</evidence>
<evidence type="ECO:0000256" key="14">
    <source>
        <dbReference type="HAMAP-Rule" id="MF_00286"/>
    </source>
</evidence>
<evidence type="ECO:0000313" key="16">
    <source>
        <dbReference type="EMBL" id="MTW11838.1"/>
    </source>
</evidence>
<accession>A0A6L6QH70</accession>
<dbReference type="Pfam" id="PF02600">
    <property type="entry name" value="DsbB"/>
    <property type="match status" value="1"/>
</dbReference>
<proteinExistence type="inferred from homology"/>
<dbReference type="GO" id="GO:0009055">
    <property type="term" value="F:electron transfer activity"/>
    <property type="evidence" value="ECO:0007669"/>
    <property type="project" value="UniProtKB-UniRule"/>
</dbReference>
<dbReference type="Gene3D" id="1.20.1550.10">
    <property type="entry name" value="DsbB-like"/>
    <property type="match status" value="1"/>
</dbReference>
<dbReference type="SUPFAM" id="SSF158442">
    <property type="entry name" value="DsbB-like"/>
    <property type="match status" value="1"/>
</dbReference>
<dbReference type="AlphaFoldDB" id="A0A6L6QH70"/>
<comment type="caution">
    <text evidence="16">The sequence shown here is derived from an EMBL/GenBank/DDBJ whole genome shotgun (WGS) entry which is preliminary data.</text>
</comment>
<evidence type="ECO:0000256" key="15">
    <source>
        <dbReference type="SAM" id="Phobius"/>
    </source>
</evidence>
<feature type="topological domain" description="Periplasmic" evidence="14">
    <location>
        <begin position="81"/>
        <end position="135"/>
    </location>
</feature>
<evidence type="ECO:0000256" key="12">
    <source>
        <dbReference type="ARBA" id="ARBA00023186"/>
    </source>
</evidence>
<evidence type="ECO:0000256" key="2">
    <source>
        <dbReference type="ARBA" id="ARBA00008823"/>
    </source>
</evidence>
<feature type="topological domain" description="Cytoplasmic" evidence="14">
    <location>
        <begin position="155"/>
        <end position="157"/>
    </location>
</feature>
<dbReference type="EMBL" id="WNKX01000010">
    <property type="protein sequence ID" value="MTW11838.1"/>
    <property type="molecule type" value="Genomic_DNA"/>
</dbReference>
<keyword evidence="9 14" id="KW-0560">Oxidoreductase</keyword>
<dbReference type="PANTHER" id="PTHR36570">
    <property type="entry name" value="DISULFIDE BOND FORMATION PROTEIN B"/>
    <property type="match status" value="1"/>
</dbReference>
<evidence type="ECO:0000256" key="3">
    <source>
        <dbReference type="ARBA" id="ARBA00022448"/>
    </source>
</evidence>
<evidence type="ECO:0000256" key="4">
    <source>
        <dbReference type="ARBA" id="ARBA00022475"/>
    </source>
</evidence>
<dbReference type="GO" id="GO:0005886">
    <property type="term" value="C:plasma membrane"/>
    <property type="evidence" value="ECO:0007669"/>
    <property type="project" value="UniProtKB-SubCell"/>
</dbReference>
<keyword evidence="3 14" id="KW-0813">Transport</keyword>
<dbReference type="InterPro" id="IPR022920">
    <property type="entry name" value="Disulphide_bond_form_DsbB"/>
</dbReference>
<gene>
    <name evidence="14" type="primary">dsbB</name>
    <name evidence="16" type="ORF">GM658_14630</name>
</gene>
<organism evidence="16 17">
    <name type="scientific">Massilia eburnea</name>
    <dbReference type="NCBI Taxonomy" id="1776165"/>
    <lineage>
        <taxon>Bacteria</taxon>
        <taxon>Pseudomonadati</taxon>
        <taxon>Pseudomonadota</taxon>
        <taxon>Betaproteobacteria</taxon>
        <taxon>Burkholderiales</taxon>
        <taxon>Oxalobacteraceae</taxon>
        <taxon>Telluria group</taxon>
        <taxon>Massilia</taxon>
    </lineage>
</organism>
<dbReference type="Proteomes" id="UP000472320">
    <property type="component" value="Unassembled WGS sequence"/>
</dbReference>
<evidence type="ECO:0000256" key="8">
    <source>
        <dbReference type="ARBA" id="ARBA00022989"/>
    </source>
</evidence>
<dbReference type="OrthoDB" id="3711263at2"/>
<keyword evidence="4 14" id="KW-1003">Cell membrane</keyword>
<feature type="transmembrane region" description="Helical" evidence="15">
    <location>
        <begin position="133"/>
        <end position="153"/>
    </location>
</feature>
<comment type="function">
    <text evidence="14">Required for disulfide bond formation in some periplasmic proteins. Acts by oxidizing the DsbA protein.</text>
</comment>
<evidence type="ECO:0000313" key="17">
    <source>
        <dbReference type="Proteomes" id="UP000472320"/>
    </source>
</evidence>
<sequence>MTMSNRNVLLAIAFVSFAMIGAAMYLQHVLFLMPCPLCVIQRYLFIAVGLAALLGAFTSKPKLAAGIGLLAALGGLGVAGKQLWILAHPGLSCGIDPMETALNKIPTAEFLPWLFYAEGLCQDATEKFMGLQIPVWSFIWFGILAIGTAWLVLRKRA</sequence>
<dbReference type="PANTHER" id="PTHR36570:SF3">
    <property type="entry name" value="DISULFIDE BOND FORMATION PROTEIN B"/>
    <property type="match status" value="1"/>
</dbReference>
<evidence type="ECO:0000256" key="6">
    <source>
        <dbReference type="ARBA" id="ARBA00022692"/>
    </source>
</evidence>
<evidence type="ECO:0000256" key="13">
    <source>
        <dbReference type="ARBA" id="ARBA00023284"/>
    </source>
</evidence>
<comment type="subcellular location">
    <subcellularLocation>
        <location evidence="1">Cell inner membrane</location>
        <topology evidence="1">Multi-pass membrane protein</topology>
    </subcellularLocation>
    <subcellularLocation>
        <location evidence="14">Cell membrane</location>
        <topology evidence="14">Multi-pass membrane protein</topology>
    </subcellularLocation>
</comment>
<keyword evidence="12 14" id="KW-0143">Chaperone</keyword>
<evidence type="ECO:0000256" key="5">
    <source>
        <dbReference type="ARBA" id="ARBA00022519"/>
    </source>
</evidence>
<name>A0A6L6QH70_9BURK</name>
<keyword evidence="11 14" id="KW-1015">Disulfide bond</keyword>
<evidence type="ECO:0000256" key="1">
    <source>
        <dbReference type="ARBA" id="ARBA00004429"/>
    </source>
</evidence>
<dbReference type="InterPro" id="IPR023380">
    <property type="entry name" value="DsbB-like_sf"/>
</dbReference>
<dbReference type="GO" id="GO:0006457">
    <property type="term" value="P:protein folding"/>
    <property type="evidence" value="ECO:0007669"/>
    <property type="project" value="InterPro"/>
</dbReference>
<feature type="transmembrane region" description="Helical" evidence="15">
    <location>
        <begin position="7"/>
        <end position="27"/>
    </location>
</feature>
<keyword evidence="10 14" id="KW-0472">Membrane</keyword>
<dbReference type="HAMAP" id="MF_00286">
    <property type="entry name" value="DsbB"/>
    <property type="match status" value="1"/>
</dbReference>
<evidence type="ECO:0000256" key="7">
    <source>
        <dbReference type="ARBA" id="ARBA00022982"/>
    </source>
</evidence>
<keyword evidence="5" id="KW-0997">Cell inner membrane</keyword>
<feature type="topological domain" description="Periplasmic" evidence="14">
    <location>
        <begin position="26"/>
        <end position="43"/>
    </location>
</feature>
<feature type="transmembrane region" description="Helical" evidence="15">
    <location>
        <begin position="39"/>
        <end position="57"/>
    </location>
</feature>
<dbReference type="InterPro" id="IPR050183">
    <property type="entry name" value="DsbB"/>
</dbReference>
<protein>
    <recommendedName>
        <fullName evidence="14">Disulfide bond formation protein B</fullName>
    </recommendedName>
    <alternativeName>
        <fullName evidence="14">Disulfide oxidoreductase</fullName>
    </alternativeName>
</protein>
<feature type="topological domain" description="Cytoplasmic" evidence="14">
    <location>
        <begin position="1"/>
        <end position="8"/>
    </location>
</feature>
<feature type="transmembrane region" description="Helical" evidence="15">
    <location>
        <begin position="64"/>
        <end position="87"/>
    </location>
</feature>
<feature type="disulfide bond" description="Redox-active" evidence="14">
    <location>
        <begin position="35"/>
        <end position="38"/>
    </location>
</feature>
<keyword evidence="8 14" id="KW-1133">Transmembrane helix</keyword>
<dbReference type="NCBIfam" id="NF002552">
    <property type="entry name" value="PRK02110.1"/>
    <property type="match status" value="1"/>
</dbReference>
<comment type="similarity">
    <text evidence="2 14">Belongs to the DsbB family.</text>
</comment>
<evidence type="ECO:0000256" key="9">
    <source>
        <dbReference type="ARBA" id="ARBA00023002"/>
    </source>
</evidence>
<keyword evidence="7 14" id="KW-0249">Electron transport</keyword>
<evidence type="ECO:0000256" key="10">
    <source>
        <dbReference type="ARBA" id="ARBA00023136"/>
    </source>
</evidence>
<keyword evidence="17" id="KW-1185">Reference proteome</keyword>